<dbReference type="AlphaFoldDB" id="A0ABD1L9Z6"/>
<accession>A0ABD1L9Z6</accession>
<organism evidence="1 2">
    <name type="scientific">Flemingia macrophylla</name>
    <dbReference type="NCBI Taxonomy" id="520843"/>
    <lineage>
        <taxon>Eukaryota</taxon>
        <taxon>Viridiplantae</taxon>
        <taxon>Streptophyta</taxon>
        <taxon>Embryophyta</taxon>
        <taxon>Tracheophyta</taxon>
        <taxon>Spermatophyta</taxon>
        <taxon>Magnoliopsida</taxon>
        <taxon>eudicotyledons</taxon>
        <taxon>Gunneridae</taxon>
        <taxon>Pentapetalae</taxon>
        <taxon>rosids</taxon>
        <taxon>fabids</taxon>
        <taxon>Fabales</taxon>
        <taxon>Fabaceae</taxon>
        <taxon>Papilionoideae</taxon>
        <taxon>50 kb inversion clade</taxon>
        <taxon>NPAAA clade</taxon>
        <taxon>indigoferoid/millettioid clade</taxon>
        <taxon>Phaseoleae</taxon>
        <taxon>Flemingia</taxon>
    </lineage>
</organism>
<evidence type="ECO:0000313" key="1">
    <source>
        <dbReference type="EMBL" id="KAL2320352.1"/>
    </source>
</evidence>
<dbReference type="Proteomes" id="UP001603857">
    <property type="component" value="Unassembled WGS sequence"/>
</dbReference>
<evidence type="ECO:0000313" key="2">
    <source>
        <dbReference type="Proteomes" id="UP001603857"/>
    </source>
</evidence>
<reference evidence="1 2" key="1">
    <citation type="submission" date="2024-08" db="EMBL/GenBank/DDBJ databases">
        <title>Insights into the chromosomal genome structure of Flemingia macrophylla.</title>
        <authorList>
            <person name="Ding Y."/>
            <person name="Zhao Y."/>
            <person name="Bi W."/>
            <person name="Wu M."/>
            <person name="Zhao G."/>
            <person name="Gong Y."/>
            <person name="Li W."/>
            <person name="Zhang P."/>
        </authorList>
    </citation>
    <scope>NUCLEOTIDE SEQUENCE [LARGE SCALE GENOMIC DNA]</scope>
    <source>
        <strain evidence="1">DYQJB</strain>
        <tissue evidence="1">Leaf</tissue>
    </source>
</reference>
<gene>
    <name evidence="1" type="ORF">Fmac_029321</name>
</gene>
<sequence length="140" mass="15671">MKFSSVVIYGKRYYLSLFLVISSQNAMFSKLSHRSCKEFFTIFTVSPFVACGPISPLPHHVLLDTWTVVSLSSRIVISSMGVYRIFKMERKRGKKTRVSREEAFTSGNNGEVINATPVVIDLTEECDNMAGTPLHASSIE</sequence>
<keyword evidence="2" id="KW-1185">Reference proteome</keyword>
<dbReference type="EMBL" id="JBGMDY010000010">
    <property type="protein sequence ID" value="KAL2320352.1"/>
    <property type="molecule type" value="Genomic_DNA"/>
</dbReference>
<proteinExistence type="predicted"/>
<comment type="caution">
    <text evidence="1">The sequence shown here is derived from an EMBL/GenBank/DDBJ whole genome shotgun (WGS) entry which is preliminary data.</text>
</comment>
<protein>
    <submittedName>
        <fullName evidence="1">Uncharacterized protein</fullName>
    </submittedName>
</protein>
<name>A0ABD1L9Z6_9FABA</name>